<keyword evidence="2" id="KW-1185">Reference proteome</keyword>
<protein>
    <submittedName>
        <fullName evidence="1">Uncharacterized protein</fullName>
    </submittedName>
</protein>
<comment type="caution">
    <text evidence="1">The sequence shown here is derived from an EMBL/GenBank/DDBJ whole genome shotgun (WGS) entry which is preliminary data.</text>
</comment>
<dbReference type="EMBL" id="JAPDRP010000001">
    <property type="protein sequence ID" value="KAJ9649592.1"/>
    <property type="molecule type" value="Genomic_DNA"/>
</dbReference>
<proteinExistence type="predicted"/>
<dbReference type="Proteomes" id="UP001172680">
    <property type="component" value="Unassembled WGS sequence"/>
</dbReference>
<reference evidence="1" key="1">
    <citation type="submission" date="2022-10" db="EMBL/GenBank/DDBJ databases">
        <title>Culturing micro-colonial fungi from biological soil crusts in the Mojave desert and describing Neophaeococcomyces mojavensis, and introducing the new genera and species Taxawa tesnikishii.</title>
        <authorList>
            <person name="Kurbessoian T."/>
            <person name="Stajich J.E."/>
        </authorList>
    </citation>
    <scope>NUCLEOTIDE SEQUENCE</scope>
    <source>
        <strain evidence="1">JES_115</strain>
    </source>
</reference>
<organism evidence="1 2">
    <name type="scientific">Coniosporium tulheliwenetii</name>
    <dbReference type="NCBI Taxonomy" id="3383036"/>
    <lineage>
        <taxon>Eukaryota</taxon>
        <taxon>Fungi</taxon>
        <taxon>Dikarya</taxon>
        <taxon>Ascomycota</taxon>
        <taxon>Pezizomycotina</taxon>
        <taxon>Dothideomycetes</taxon>
        <taxon>Dothideomycetes incertae sedis</taxon>
        <taxon>Coniosporium</taxon>
    </lineage>
</organism>
<name>A0ACC2ZPP9_9PEZI</name>
<evidence type="ECO:0000313" key="2">
    <source>
        <dbReference type="Proteomes" id="UP001172680"/>
    </source>
</evidence>
<sequence length="117" mass="12773">MGQAEAVLAGMVEEGWFEKSRAGYYSLSPRALMELRGWLVETYNELGEGGESEEEDAGAALLEPIPARKCPLCKADWTGKDFVGERAAKSNNQGRRSDASGPSRRTMVDVEESDEEG</sequence>
<gene>
    <name evidence="1" type="ORF">H2199_000370</name>
</gene>
<accession>A0ACC2ZPP9</accession>
<evidence type="ECO:0000313" key="1">
    <source>
        <dbReference type="EMBL" id="KAJ9649592.1"/>
    </source>
</evidence>